<organism evidence="2 3">
    <name type="scientific">Petromyzon marinus</name>
    <name type="common">Sea lamprey</name>
    <dbReference type="NCBI Taxonomy" id="7757"/>
    <lineage>
        <taxon>Eukaryota</taxon>
        <taxon>Metazoa</taxon>
        <taxon>Chordata</taxon>
        <taxon>Craniata</taxon>
        <taxon>Vertebrata</taxon>
        <taxon>Cyclostomata</taxon>
        <taxon>Hyperoartia</taxon>
        <taxon>Petromyzontiformes</taxon>
        <taxon>Petromyzontidae</taxon>
        <taxon>Petromyzon</taxon>
    </lineage>
</organism>
<feature type="compositionally biased region" description="Basic and acidic residues" evidence="1">
    <location>
        <begin position="756"/>
        <end position="800"/>
    </location>
</feature>
<keyword evidence="2" id="KW-1185">Reference proteome</keyword>
<gene>
    <name evidence="3" type="primary">LOC116955542</name>
</gene>
<feature type="compositionally biased region" description="Low complexity" evidence="1">
    <location>
        <begin position="2180"/>
        <end position="2198"/>
    </location>
</feature>
<evidence type="ECO:0000256" key="1">
    <source>
        <dbReference type="SAM" id="MobiDB-lite"/>
    </source>
</evidence>
<dbReference type="KEGG" id="pmrn:116955542"/>
<feature type="region of interest" description="Disordered" evidence="1">
    <location>
        <begin position="1709"/>
        <end position="1747"/>
    </location>
</feature>
<feature type="region of interest" description="Disordered" evidence="1">
    <location>
        <begin position="235"/>
        <end position="258"/>
    </location>
</feature>
<feature type="compositionally biased region" description="Polar residues" evidence="1">
    <location>
        <begin position="2202"/>
        <end position="2211"/>
    </location>
</feature>
<feature type="region of interest" description="Disordered" evidence="1">
    <location>
        <begin position="1211"/>
        <end position="1392"/>
    </location>
</feature>
<feature type="region of interest" description="Disordered" evidence="1">
    <location>
        <begin position="2171"/>
        <end position="2211"/>
    </location>
</feature>
<feature type="region of interest" description="Disordered" evidence="1">
    <location>
        <begin position="702"/>
        <end position="1047"/>
    </location>
</feature>
<feature type="compositionally biased region" description="Acidic residues" evidence="1">
    <location>
        <begin position="2041"/>
        <end position="2051"/>
    </location>
</feature>
<evidence type="ECO:0000313" key="2">
    <source>
        <dbReference type="Proteomes" id="UP001318040"/>
    </source>
</evidence>
<proteinExistence type="predicted"/>
<feature type="compositionally biased region" description="Basic and acidic residues" evidence="1">
    <location>
        <begin position="1265"/>
        <end position="1278"/>
    </location>
</feature>
<feature type="compositionally biased region" description="Basic and acidic residues" evidence="1">
    <location>
        <begin position="243"/>
        <end position="258"/>
    </location>
</feature>
<feature type="compositionally biased region" description="Basic and acidic residues" evidence="1">
    <location>
        <begin position="438"/>
        <end position="449"/>
    </location>
</feature>
<feature type="compositionally biased region" description="Basic and acidic residues" evidence="1">
    <location>
        <begin position="584"/>
        <end position="602"/>
    </location>
</feature>
<feature type="compositionally biased region" description="Polar residues" evidence="1">
    <location>
        <begin position="1952"/>
        <end position="1977"/>
    </location>
</feature>
<name>A0AAJ7XFS5_PETMA</name>
<feature type="compositionally biased region" description="Gly residues" evidence="1">
    <location>
        <begin position="1788"/>
        <end position="1798"/>
    </location>
</feature>
<feature type="compositionally biased region" description="Basic and acidic residues" evidence="1">
    <location>
        <begin position="1137"/>
        <end position="1150"/>
    </location>
</feature>
<evidence type="ECO:0000313" key="3">
    <source>
        <dbReference type="RefSeq" id="XP_032832567.1"/>
    </source>
</evidence>
<feature type="compositionally biased region" description="Basic and acidic residues" evidence="1">
    <location>
        <begin position="1165"/>
        <end position="1180"/>
    </location>
</feature>
<feature type="compositionally biased region" description="Gly residues" evidence="1">
    <location>
        <begin position="93"/>
        <end position="103"/>
    </location>
</feature>
<feature type="compositionally biased region" description="Basic and acidic residues" evidence="1">
    <location>
        <begin position="1339"/>
        <end position="1355"/>
    </location>
</feature>
<feature type="compositionally biased region" description="Basic and acidic residues" evidence="1">
    <location>
        <begin position="2015"/>
        <end position="2026"/>
    </location>
</feature>
<feature type="compositionally biased region" description="Basic and acidic residues" evidence="1">
    <location>
        <begin position="66"/>
        <end position="79"/>
    </location>
</feature>
<dbReference type="RefSeq" id="XP_032832567.1">
    <property type="nucleotide sequence ID" value="XM_032976676.1"/>
</dbReference>
<dbReference type="Proteomes" id="UP001318040">
    <property type="component" value="Chromosome 60"/>
</dbReference>
<feature type="compositionally biased region" description="Basic and acidic residues" evidence="1">
    <location>
        <begin position="1909"/>
        <end position="1919"/>
    </location>
</feature>
<feature type="compositionally biased region" description="Basic and acidic residues" evidence="1">
    <location>
        <begin position="326"/>
        <end position="344"/>
    </location>
</feature>
<feature type="compositionally biased region" description="Basic and acidic residues" evidence="1">
    <location>
        <begin position="398"/>
        <end position="422"/>
    </location>
</feature>
<feature type="compositionally biased region" description="Low complexity" evidence="1">
    <location>
        <begin position="984"/>
        <end position="993"/>
    </location>
</feature>
<sequence length="2485" mass="269345">MGEPGTSSPRHHAAAAAAVTAGGGRLLRPVRPTAEALAIRGPSPARRDDDNDPDRCRSGGGATGERAARGDRRASREAEVGAPWRAEQRGGGDDWAGGGGGGRASVLREERPGGRQTLGGARQENGVRRAQPPGEDEGEPRKWKRWEARSPAQEDAGRQEGRRPALSPLERPRGQDALMEADSPPREGSRSFQRRGTDGSLQEEPAAQARRGWAKSLHEDARRCERRAAVPAAAAAAGIPAFEKSRSQERFFDSDGPLREEPRKWEKWVEAGGSLREGSRRWERQAIAGGSVREKSRIWERLIEAESPALEKSRSQSRPIEVNGSPREESRTWRGRIAIERFLREEEEEPGTKGLRGSAGHRLGEPRGLERQGASTSLHEDSRRWKRQAAAGVPLVEKSSDDDKRLHLESLLSDEAKGRARQAEASGPLREGSSGSRRGVEAVLHDEPVTRGQRVLAGHALEEPRGVERRGVSSSLHEDSGRWKRQAAAGFPLVEKSREWERRMDPDGPPGELFRSSRRTGATESFLQEEPTVQGKRGSVISLSEEPRRWEVRAAAAARIPVLEKSRSPEGLLDSDSPLHAGPRRWEKRVEAGGSLREESNRWKRQASPWGSIRDKSRQWETEADSSPEPRKGTDNPVESVGRARIAQPSIRRPSQTTGDQPGSPEKLPRRDLEVLGSPRPGMLPARMRLAMLREKLAAEGMILQDSKMLRRKSSVSTGNGNQSPGTGVPAGQDSPSAKESEEAEAATKIGTGAETKTRIETRTETGTRTRTRTDTEMKADTKARIETRPETATKAETKTGTRTGTAIEAQAEFSRGVKMRSGFASEGDRDRGQRSNHGVGVREETAPTTSRTADLCSPTEDVVKQSARRIIGDYLTQPRPIHKPLHANDDGGGPEDAPREAKARPSGESGSGSPATSNEGVHGGGVGAPHGRRAAEADVPGSHASRPTDDRSAAAAAHSGRRYRNGETLSPSRGEREGGTLNGSAGRAAAASEGCPGGPADASDDSVGEGKIGREGKVGGRGSLAPKEESHVEGQGSLYRKVGLRGHGQMVGTEEVGRQEEGAGHEELAYRKGHFKGPALGHLEGPALSNKEGLTFPQEGLREKDLGNVREGLWHVDGGERKEVRDHNMEGSTYQSEDKEGLKKEHLKAESPTSKQEGLSDQGSLKDNERAKANRTEKTWVKSLQADDEGLVVPVRRRLRYEEELIASNDLDYKVKDAGDPEGQVDTKSQDVGTKEDLSDEEAEDKDSSRYKACLVHVHVQPKCNREDELRGRDQVHTGDGLSKGELVIDRRDPEIMQRDVSRVGGSDSEKEDQAIGGDDESRRGYGLMGEEGEEEEQRPSYEREDDAHKRDGAGDSSSLTGDAQGMGDDYKQRASTMEDQMAKEGFTGGEDVGLSHKNTWAHAMDKKSLANKTRSLDDGHTFKASVYNEQRENEDLTGGDDLGLRFNKVWVSDGENRGLTRKAQSLDDGHTFKVSVYNEQRENEDLTGGDDLGLTFNKVWVSDGENRGLTRKAQSLDDGHIFKVSVYNEQRGNEDLTGGDDLGLTFNKVWVSDGENRGLTRKTQSLDDGHTFKASVYNEQRENEDLTGGDDLGLRFNKVWVSDGENRGLTRKAQSLDDGHTFKASVYNEQRENEDLTGGDDLGLRFNKVWVSDGEDRGLTGKAPSLDDGHTFQASTKEHQRENEGLTGGDDLRLGHKTAWAHDMDTNSRADHAHSADSDLKHQVSPKKNKMEEEGSTDGDDLGLSRKNAWAHGLDTNSLAGNAPSPDDGHTFKASMYEDHREKEGLTGGDDLGLGHKGAWVPAIDTDSPADSAHSPDSDYKHQASTKENQTEKEGSIDGDDLGLSHSKVWTHNPENRGLTGKAQSLYDGYTFQESTRDDLRDREGFTDPRNVGPRHESDWARGTPQPREDDGERLPEEGSEPFIGEGPSDGNGGFEPKRGADRGEVKVDNNGTSNDGPGNGTSNSILRRSFGHSSSAEEEPAFRDEDGFGIDGGGGGDDWEDVTARTPWRHPHGGDDENAKPENVHNGGSGYEAPGENSDGEGRDDDDQKSDAGHSAAGPASANAGSIPVFRRPRLADDDRTALENLDDGRPLPDGNKSRDSDSANYRIGSRENDFIGSGECHGRAEPLNENAARLNGGTAALNGTGLDNLPQILDPLKDVDGTVVADEGRGGIGASGRANGADAPGAAPGHGDAASRGDSGSTSGASSQQWVDYFVDSGSPDHDDVHGTYAHVPIGGPAGGGRAAPRDDGTNPFLFVHDAVAQEVDADGRAGRGIWSALFAGGKPCAGRFFEGPDDDLENLPDWLRSIGPSPNPLPLPRSSRDRPPHQKHWQLYKFLPPIKEEVEIRTRPPPIVITPPAAITLTAATAAQKTPDMIPPALASNAAGSPLLPRTPTFDKYKPHENFSAIVSNSKQSYLDMISKIKTRPSRFAKDGVYFQSKDGFGKLPMTKRKNYGYSFSRSMDSAEDLEEKSPAEEQVARED</sequence>
<feature type="compositionally biased region" description="Basic and acidic residues" evidence="1">
    <location>
        <begin position="1877"/>
        <end position="1889"/>
    </location>
</feature>
<feature type="compositionally biased region" description="Basic and acidic residues" evidence="1">
    <location>
        <begin position="1101"/>
        <end position="1130"/>
    </location>
</feature>
<feature type="compositionally biased region" description="Polar residues" evidence="1">
    <location>
        <begin position="715"/>
        <end position="726"/>
    </location>
</feature>
<feature type="compositionally biased region" description="Basic and acidic residues" evidence="1">
    <location>
        <begin position="1709"/>
        <end position="1724"/>
    </location>
</feature>
<feature type="compositionally biased region" description="Basic and acidic residues" evidence="1">
    <location>
        <begin position="2473"/>
        <end position="2485"/>
    </location>
</feature>
<feature type="compositionally biased region" description="Basic and acidic residues" evidence="1">
    <location>
        <begin position="45"/>
        <end position="57"/>
    </location>
</feature>
<feature type="region of interest" description="Disordered" evidence="1">
    <location>
        <begin position="1"/>
        <end position="220"/>
    </location>
</feature>
<feature type="compositionally biased region" description="Basic and acidic residues" evidence="1">
    <location>
        <begin position="460"/>
        <end position="482"/>
    </location>
</feature>
<reference evidence="3" key="1">
    <citation type="submission" date="2025-08" db="UniProtKB">
        <authorList>
            <consortium name="RefSeq"/>
        </authorList>
    </citation>
    <scope>IDENTIFICATION</scope>
    <source>
        <tissue evidence="3">Sperm</tissue>
    </source>
</reference>
<feature type="region of interest" description="Disordered" evidence="1">
    <location>
        <begin position="308"/>
        <end position="685"/>
    </location>
</feature>
<feature type="compositionally biased region" description="Basic and acidic residues" evidence="1">
    <location>
        <begin position="1288"/>
        <end position="1325"/>
    </location>
</feature>
<feature type="compositionally biased region" description="Basic and acidic residues" evidence="1">
    <location>
        <begin position="2077"/>
        <end position="2105"/>
    </location>
</feature>
<feature type="compositionally biased region" description="Basic and acidic residues" evidence="1">
    <location>
        <begin position="495"/>
        <end position="506"/>
    </location>
</feature>
<feature type="compositionally biased region" description="Basic and acidic residues" evidence="1">
    <location>
        <begin position="1938"/>
        <end position="1950"/>
    </location>
</feature>
<feature type="compositionally biased region" description="Basic and acidic residues" evidence="1">
    <location>
        <begin position="139"/>
        <end position="148"/>
    </location>
</feature>
<accession>A0AAJ7XFS5</accession>
<feature type="compositionally biased region" description="Low complexity" evidence="1">
    <location>
        <begin position="2056"/>
        <end position="2069"/>
    </location>
</feature>
<protein>
    <submittedName>
        <fullName evidence="3">Uncharacterized protein LOC116955542</fullName>
    </submittedName>
</protein>
<feature type="region of interest" description="Disordered" evidence="1">
    <location>
        <begin position="1074"/>
        <end position="1180"/>
    </location>
</feature>
<feature type="compositionally biased region" description="Polar residues" evidence="1">
    <location>
        <begin position="1152"/>
        <end position="1164"/>
    </location>
</feature>
<feature type="region of interest" description="Disordered" evidence="1">
    <location>
        <begin position="2464"/>
        <end position="2485"/>
    </location>
</feature>
<feature type="region of interest" description="Disordered" evidence="1">
    <location>
        <begin position="1780"/>
        <end position="2128"/>
    </location>
</feature>
<feature type="compositionally biased region" description="Basic and acidic residues" evidence="1">
    <location>
        <begin position="897"/>
        <end position="906"/>
    </location>
</feature>